<proteinExistence type="inferred from homology"/>
<dbReference type="EMBL" id="MBTF01000006">
    <property type="protein sequence ID" value="OOQ60516.1"/>
    <property type="molecule type" value="Genomic_DNA"/>
</dbReference>
<evidence type="ECO:0000256" key="6">
    <source>
        <dbReference type="ARBA" id="ARBA00023049"/>
    </source>
</evidence>
<protein>
    <submittedName>
        <fullName evidence="9">Zinc carboxypeptidase</fullName>
    </submittedName>
</protein>
<dbReference type="SUPFAM" id="SSF52317">
    <property type="entry name" value="Class I glutamine amidotransferase-like"/>
    <property type="match status" value="1"/>
</dbReference>
<dbReference type="SUPFAM" id="SSF53187">
    <property type="entry name" value="Zn-dependent exopeptidases"/>
    <property type="match status" value="1"/>
</dbReference>
<dbReference type="GO" id="GO:0006508">
    <property type="term" value="P:proteolysis"/>
    <property type="evidence" value="ECO:0007669"/>
    <property type="project" value="UniProtKB-KW"/>
</dbReference>
<dbReference type="OrthoDB" id="9758209at2"/>
<dbReference type="GO" id="GO:0005615">
    <property type="term" value="C:extracellular space"/>
    <property type="evidence" value="ECO:0007669"/>
    <property type="project" value="TreeGrafter"/>
</dbReference>
<keyword evidence="4" id="KW-0378">Hydrolase</keyword>
<dbReference type="CDD" id="cd06238">
    <property type="entry name" value="M14-like"/>
    <property type="match status" value="1"/>
</dbReference>
<evidence type="ECO:0000256" key="1">
    <source>
        <dbReference type="ARBA" id="ARBA00001947"/>
    </source>
</evidence>
<name>A0A1S9PHT1_9SPHI</name>
<keyword evidence="9" id="KW-0121">Carboxypeptidase</keyword>
<dbReference type="InterPro" id="IPR029062">
    <property type="entry name" value="Class_I_gatase-like"/>
</dbReference>
<keyword evidence="6" id="KW-0482">Metalloprotease</keyword>
<dbReference type="PANTHER" id="PTHR11705">
    <property type="entry name" value="PROTEASE FAMILY M14 CARBOXYPEPTIDASE A,B"/>
    <property type="match status" value="1"/>
</dbReference>
<accession>A0A1S9PHT1</accession>
<dbReference type="GO" id="GO:0008270">
    <property type="term" value="F:zinc ion binding"/>
    <property type="evidence" value="ECO:0007669"/>
    <property type="project" value="InterPro"/>
</dbReference>
<evidence type="ECO:0000256" key="7">
    <source>
        <dbReference type="SAM" id="SignalP"/>
    </source>
</evidence>
<evidence type="ECO:0000256" key="2">
    <source>
        <dbReference type="ARBA" id="ARBA00005988"/>
    </source>
</evidence>
<dbReference type="AlphaFoldDB" id="A0A1S9PHT1"/>
<comment type="cofactor">
    <cofactor evidence="1">
        <name>Zn(2+)</name>
        <dbReference type="ChEBI" id="CHEBI:29105"/>
    </cofactor>
</comment>
<dbReference type="Proteomes" id="UP000189739">
    <property type="component" value="Unassembled WGS sequence"/>
</dbReference>
<dbReference type="PANTHER" id="PTHR11705:SF143">
    <property type="entry name" value="SLL0236 PROTEIN"/>
    <property type="match status" value="1"/>
</dbReference>
<dbReference type="Pfam" id="PF00246">
    <property type="entry name" value="Peptidase_M14"/>
    <property type="match status" value="1"/>
</dbReference>
<feature type="signal peptide" evidence="7">
    <location>
        <begin position="1"/>
        <end position="20"/>
    </location>
</feature>
<dbReference type="GO" id="GO:0004181">
    <property type="term" value="F:metallocarboxypeptidase activity"/>
    <property type="evidence" value="ECO:0007669"/>
    <property type="project" value="InterPro"/>
</dbReference>
<evidence type="ECO:0000256" key="4">
    <source>
        <dbReference type="ARBA" id="ARBA00022801"/>
    </source>
</evidence>
<evidence type="ECO:0000259" key="8">
    <source>
        <dbReference type="SMART" id="SM00631"/>
    </source>
</evidence>
<dbReference type="RefSeq" id="WP_078347524.1">
    <property type="nucleotide sequence ID" value="NZ_MBTF01000006.1"/>
</dbReference>
<dbReference type="InterPro" id="IPR000834">
    <property type="entry name" value="Peptidase_M14"/>
</dbReference>
<evidence type="ECO:0000256" key="3">
    <source>
        <dbReference type="ARBA" id="ARBA00022670"/>
    </source>
</evidence>
<feature type="domain" description="Peptidase M14" evidence="8">
    <location>
        <begin position="38"/>
        <end position="329"/>
    </location>
</feature>
<keyword evidence="10" id="KW-1185">Reference proteome</keyword>
<dbReference type="SMART" id="SM00631">
    <property type="entry name" value="Zn_pept"/>
    <property type="match status" value="1"/>
</dbReference>
<comment type="similarity">
    <text evidence="2">Belongs to the peptidase M14 family.</text>
</comment>
<gene>
    <name evidence="9" type="ORF">BC343_24810</name>
</gene>
<comment type="caution">
    <text evidence="9">The sequence shown here is derived from an EMBL/GenBank/DDBJ whole genome shotgun (WGS) entry which is preliminary data.</text>
</comment>
<feature type="chain" id="PRO_5012278246" evidence="7">
    <location>
        <begin position="21"/>
        <end position="834"/>
    </location>
</feature>
<dbReference type="Gene3D" id="3.40.630.10">
    <property type="entry name" value="Zn peptidases"/>
    <property type="match status" value="1"/>
</dbReference>
<evidence type="ECO:0000256" key="5">
    <source>
        <dbReference type="ARBA" id="ARBA00022833"/>
    </source>
</evidence>
<keyword evidence="7" id="KW-0732">Signal</keyword>
<evidence type="ECO:0000313" key="9">
    <source>
        <dbReference type="EMBL" id="OOQ60516.1"/>
    </source>
</evidence>
<dbReference type="STRING" id="1792845.BC343_24810"/>
<keyword evidence="3" id="KW-0645">Protease</keyword>
<keyword evidence="5" id="KW-0862">Zinc</keyword>
<organism evidence="9 10">
    <name type="scientific">Mucilaginibacter pedocola</name>
    <dbReference type="NCBI Taxonomy" id="1792845"/>
    <lineage>
        <taxon>Bacteria</taxon>
        <taxon>Pseudomonadati</taxon>
        <taxon>Bacteroidota</taxon>
        <taxon>Sphingobacteriia</taxon>
        <taxon>Sphingobacteriales</taxon>
        <taxon>Sphingobacteriaceae</taxon>
        <taxon>Mucilaginibacter</taxon>
    </lineage>
</organism>
<sequence>MIKRLLILILAVACCSTSFAQNIQSPEQFLGYKLGEQFTPHHRIVEYFKYVAGASKNVKLQQFGTTNEGRPQLAMFIASDENIGRLEEIRHNNLKLAGMESGAANLANTPVILWLSYNVHGNEPASSETSMWTLYDLVNPSNSQNKEWLKNMLVVIDPCLNPDGRDRYVNFYNSVKGQSPDPTPTAREHVEPWPGGRVNHYYFDLNRDWAWQAQKETQNRVALYNQWLPEVHVDYHEQGYNAPYYFAPAAEPYHKDLTQWQRDFQVTIGRHNAKDFDKNGWMYFTKQIFDLLYPSYGDTYPLYNGAIGMTYEQGGIGAGLAVQTRIGDTLTLVQRVAHHHSTSISTIETTSANATKLLSEFKKFHDNGISNPPGQFKTYVIKNDNNEKTRKLAEMLSRNGIQFGYGLSAKSVTGFSYFTGKTETTAVDGNDLVINAAQAKAVLLDVLMEPKTDIVDSATYDITGWALPYAFGLKAYGLKETLKPSTTNWNVIKPQPLANTHAYAYVSAWQSVADVKFLAALLKKGIKVRYAEQAFETGGKKFMAGSLLIAKASNNRADFDQVVTSTANEMEHELTPLLTGFVDKGYDFGSNMVHALKQPRVMLIAGDGVNSEAMGEVWHLFEQQIGYPISLVRYQDLNRTKISDFDVAIFADGRYDNFPSEKLQSWVRDGGRLIAMENAVSLLADKKDFGIKRKEGKKDDKPAGAKADARVYANRERDAISSNIPGAVYKLNLDTTHPLAFGMPKTYFTIKNNDELYDYFTDDDSWNVGTLKADGYTSGFVGVDTKKKLTNGMLIGVQSMGRGTVVYLADDPLFRSFWENGKLLFSNAVFMVGQ</sequence>
<reference evidence="9 10" key="1">
    <citation type="submission" date="2016-07" db="EMBL/GenBank/DDBJ databases">
        <title>Genomic analysis of zinc-resistant bacterium Mucilaginibacter pedocola TBZ30.</title>
        <authorList>
            <person name="Huang J."/>
            <person name="Tang J."/>
        </authorList>
    </citation>
    <scope>NUCLEOTIDE SEQUENCE [LARGE SCALE GENOMIC DNA]</scope>
    <source>
        <strain evidence="9 10">TBZ30</strain>
    </source>
</reference>
<evidence type="ECO:0000313" key="10">
    <source>
        <dbReference type="Proteomes" id="UP000189739"/>
    </source>
</evidence>